<evidence type="ECO:0000259" key="6">
    <source>
        <dbReference type="Pfam" id="PF18052"/>
    </source>
</evidence>
<evidence type="ECO:0000256" key="2">
    <source>
        <dbReference type="ARBA" id="ARBA00022741"/>
    </source>
</evidence>
<dbReference type="GO" id="GO:0006952">
    <property type="term" value="P:defense response"/>
    <property type="evidence" value="ECO:0007669"/>
    <property type="project" value="UniProtKB-KW"/>
</dbReference>
<dbReference type="InterPro" id="IPR027417">
    <property type="entry name" value="P-loop_NTPase"/>
</dbReference>
<sequence>MVKQVLEDAEPCKVTDGTVKLWLKKFEFVAYDSDEVLDERNYEDLSCTLEIQNQMKQNIWLCFSSNMLLRFRWKMANRIKNLNVELKLINYEADCHGFQMRVADCAPYSPPLRETDSISCDHIVLGRDNDALKIVNMWTKPSNEYVTVILIVGIGGLGKETLAYLILKHHL</sequence>
<feature type="domain" description="Disease resistance N-terminal" evidence="6">
    <location>
        <begin position="1"/>
        <end position="52"/>
    </location>
</feature>
<dbReference type="InterPro" id="IPR041118">
    <property type="entry name" value="Rx_N"/>
</dbReference>
<dbReference type="EMBL" id="CACTIH010000160">
    <property type="protein sequence ID" value="CAA2955702.1"/>
    <property type="molecule type" value="Genomic_DNA"/>
</dbReference>
<proteinExistence type="predicted"/>
<feature type="transmembrane region" description="Helical" evidence="5">
    <location>
        <begin position="145"/>
        <end position="167"/>
    </location>
</feature>
<dbReference type="AlphaFoldDB" id="A0A8S0PTR5"/>
<gene>
    <name evidence="7" type="ORF">OLEA9_A097686</name>
</gene>
<keyword evidence="8" id="KW-1185">Reference proteome</keyword>
<dbReference type="Pfam" id="PF18052">
    <property type="entry name" value="Rx_N"/>
    <property type="match status" value="1"/>
</dbReference>
<keyword evidence="5" id="KW-0812">Transmembrane</keyword>
<keyword evidence="2" id="KW-0547">Nucleotide-binding</keyword>
<evidence type="ECO:0000313" key="7">
    <source>
        <dbReference type="EMBL" id="CAA2955702.1"/>
    </source>
</evidence>
<dbReference type="Gramene" id="OE9A097686T5">
    <property type="protein sequence ID" value="OE9A097686C5"/>
    <property type="gene ID" value="OE9A097686"/>
</dbReference>
<evidence type="ECO:0000256" key="5">
    <source>
        <dbReference type="SAM" id="Phobius"/>
    </source>
</evidence>
<organism evidence="7 8">
    <name type="scientific">Olea europaea subsp. europaea</name>
    <dbReference type="NCBI Taxonomy" id="158383"/>
    <lineage>
        <taxon>Eukaryota</taxon>
        <taxon>Viridiplantae</taxon>
        <taxon>Streptophyta</taxon>
        <taxon>Embryophyta</taxon>
        <taxon>Tracheophyta</taxon>
        <taxon>Spermatophyta</taxon>
        <taxon>Magnoliopsida</taxon>
        <taxon>eudicotyledons</taxon>
        <taxon>Gunneridae</taxon>
        <taxon>Pentapetalae</taxon>
        <taxon>asterids</taxon>
        <taxon>lamiids</taxon>
        <taxon>Lamiales</taxon>
        <taxon>Oleaceae</taxon>
        <taxon>Oleeae</taxon>
        <taxon>Olea</taxon>
    </lineage>
</organism>
<keyword evidence="4" id="KW-0067">ATP-binding</keyword>
<accession>A0A8S0PTR5</accession>
<comment type="caution">
    <text evidence="7">The sequence shown here is derived from an EMBL/GenBank/DDBJ whole genome shotgun (WGS) entry which is preliminary data.</text>
</comment>
<dbReference type="Gene3D" id="1.20.5.4130">
    <property type="match status" value="1"/>
</dbReference>
<reference evidence="7 8" key="1">
    <citation type="submission" date="2019-12" db="EMBL/GenBank/DDBJ databases">
        <authorList>
            <person name="Alioto T."/>
            <person name="Alioto T."/>
            <person name="Gomez Garrido J."/>
        </authorList>
    </citation>
    <scope>NUCLEOTIDE SEQUENCE [LARGE SCALE GENOMIC DNA]</scope>
</reference>
<evidence type="ECO:0000256" key="4">
    <source>
        <dbReference type="ARBA" id="ARBA00022840"/>
    </source>
</evidence>
<evidence type="ECO:0000313" key="8">
    <source>
        <dbReference type="Proteomes" id="UP000594638"/>
    </source>
</evidence>
<evidence type="ECO:0000256" key="1">
    <source>
        <dbReference type="ARBA" id="ARBA00022737"/>
    </source>
</evidence>
<dbReference type="PANTHER" id="PTHR36766:SF40">
    <property type="entry name" value="DISEASE RESISTANCE PROTEIN RGA3"/>
    <property type="match status" value="1"/>
</dbReference>
<dbReference type="Gene3D" id="3.40.50.300">
    <property type="entry name" value="P-loop containing nucleotide triphosphate hydrolases"/>
    <property type="match status" value="1"/>
</dbReference>
<keyword evidence="5" id="KW-1133">Transmembrane helix</keyword>
<keyword evidence="1" id="KW-0677">Repeat</keyword>
<dbReference type="OrthoDB" id="999744at2759"/>
<dbReference type="PANTHER" id="PTHR36766">
    <property type="entry name" value="PLANT BROAD-SPECTRUM MILDEW RESISTANCE PROTEIN RPW8"/>
    <property type="match status" value="1"/>
</dbReference>
<protein>
    <recommendedName>
        <fullName evidence="6">Disease resistance N-terminal domain-containing protein</fullName>
    </recommendedName>
</protein>
<evidence type="ECO:0000256" key="3">
    <source>
        <dbReference type="ARBA" id="ARBA00022821"/>
    </source>
</evidence>
<dbReference type="GO" id="GO:0005524">
    <property type="term" value="F:ATP binding"/>
    <property type="evidence" value="ECO:0007669"/>
    <property type="project" value="UniProtKB-KW"/>
</dbReference>
<keyword evidence="5" id="KW-0472">Membrane</keyword>
<dbReference type="SUPFAM" id="SSF52540">
    <property type="entry name" value="P-loop containing nucleoside triphosphate hydrolases"/>
    <property type="match status" value="1"/>
</dbReference>
<name>A0A8S0PTR5_OLEEU</name>
<dbReference type="Proteomes" id="UP000594638">
    <property type="component" value="Unassembled WGS sequence"/>
</dbReference>
<keyword evidence="3" id="KW-0611">Plant defense</keyword>